<feature type="transmembrane region" description="Helical" evidence="2">
    <location>
        <begin position="250"/>
        <end position="268"/>
    </location>
</feature>
<feature type="transmembrane region" description="Helical" evidence="2">
    <location>
        <begin position="344"/>
        <end position="363"/>
    </location>
</feature>
<name>A0A6J7IDA6_9ZZZZ</name>
<keyword evidence="2" id="KW-1133">Transmembrane helix</keyword>
<feature type="region of interest" description="Disordered" evidence="1">
    <location>
        <begin position="1"/>
        <end position="28"/>
    </location>
</feature>
<keyword evidence="2" id="KW-0472">Membrane</keyword>
<gene>
    <name evidence="3" type="ORF">UFOPK3674_01022</name>
</gene>
<dbReference type="EMBL" id="CAFBMX010000004">
    <property type="protein sequence ID" value="CAB4928745.1"/>
    <property type="molecule type" value="Genomic_DNA"/>
</dbReference>
<evidence type="ECO:0000256" key="1">
    <source>
        <dbReference type="SAM" id="MobiDB-lite"/>
    </source>
</evidence>
<organism evidence="3">
    <name type="scientific">freshwater metagenome</name>
    <dbReference type="NCBI Taxonomy" id="449393"/>
    <lineage>
        <taxon>unclassified sequences</taxon>
        <taxon>metagenomes</taxon>
        <taxon>ecological metagenomes</taxon>
    </lineage>
</organism>
<keyword evidence="2" id="KW-0812">Transmembrane</keyword>
<feature type="transmembrane region" description="Helical" evidence="2">
    <location>
        <begin position="223"/>
        <end position="243"/>
    </location>
</feature>
<proteinExistence type="predicted"/>
<sequence length="467" mass="49140">MAGSEHDQDAPTQVQPPAADTGARTPWEASRGRRIAVRSLIGLAVIVGLLSMFAVWSRQEVLNTNQWTKTSSALLEDPAVRDQVATYLTDQLYSNVNVQAEIEKQLPPALDRIAPAASAALRNLVDDLAQRALENPTVQSAWADANRAAHEQLVQVIEGGGPLVGTQDGVVTLDLSLLVKRIGERVGLPQSLISQIPPSAGKLTILKSQELKTAQNGAKVLKALAWILGPLALLLLALAVFLATGHRRQTLMSAGLAAVSVGLLVLVARNVVGSGVTNALIDEESLKPAVSAVWSISTDLLKGLAWQAVVLGLALVLAAWIAGPSKAATGLRRRLAPTLRDRPEVAFAGLGALLLILIAWGPTPGFHRPLFILILLIAAPLGLWALQRETLAEFPAGTSGVGSGLSLRARASGFAASLRGSDEPTEATSRVERLERLSSLHQGGALSDAEFAAEKQRLMQDGDGPGA</sequence>
<feature type="transmembrane region" description="Helical" evidence="2">
    <location>
        <begin position="35"/>
        <end position="56"/>
    </location>
</feature>
<feature type="transmembrane region" description="Helical" evidence="2">
    <location>
        <begin position="369"/>
        <end position="386"/>
    </location>
</feature>
<evidence type="ECO:0000313" key="3">
    <source>
        <dbReference type="EMBL" id="CAB4928745.1"/>
    </source>
</evidence>
<accession>A0A6J7IDA6</accession>
<dbReference type="AlphaFoldDB" id="A0A6J7IDA6"/>
<protein>
    <submittedName>
        <fullName evidence="3">Unannotated protein</fullName>
    </submittedName>
</protein>
<reference evidence="3" key="1">
    <citation type="submission" date="2020-05" db="EMBL/GenBank/DDBJ databases">
        <authorList>
            <person name="Chiriac C."/>
            <person name="Salcher M."/>
            <person name="Ghai R."/>
            <person name="Kavagutti S V."/>
        </authorList>
    </citation>
    <scope>NUCLEOTIDE SEQUENCE</scope>
</reference>
<evidence type="ECO:0000256" key="2">
    <source>
        <dbReference type="SAM" id="Phobius"/>
    </source>
</evidence>
<feature type="transmembrane region" description="Helical" evidence="2">
    <location>
        <begin position="304"/>
        <end position="323"/>
    </location>
</feature>